<dbReference type="RefSeq" id="WP_004804974.1">
    <property type="nucleotide sequence ID" value="NZ_CP116394.1"/>
</dbReference>
<keyword evidence="5 12" id="KW-0349">Heme</keyword>
<keyword evidence="3 12" id="KW-0813">Transport</keyword>
<dbReference type="Pfam" id="PF01654">
    <property type="entry name" value="Cyt_bd_oxida_I"/>
    <property type="match status" value="2"/>
</dbReference>
<comment type="similarity">
    <text evidence="2 12">Belongs to the cytochrome ubiquinol oxidase subunit 1 family.</text>
</comment>
<evidence type="ECO:0000256" key="3">
    <source>
        <dbReference type="ARBA" id="ARBA00022448"/>
    </source>
</evidence>
<dbReference type="EMBL" id="CP116394">
    <property type="protein sequence ID" value="WCE45263.1"/>
    <property type="molecule type" value="Genomic_DNA"/>
</dbReference>
<feature type="transmembrane region" description="Helical" evidence="12">
    <location>
        <begin position="134"/>
        <end position="152"/>
    </location>
</feature>
<feature type="transmembrane region" description="Helical" evidence="12">
    <location>
        <begin position="393"/>
        <end position="415"/>
    </location>
</feature>
<comment type="subcellular location">
    <subcellularLocation>
        <location evidence="1">Cell membrane</location>
        <topology evidence="1">Multi-pass membrane protein</topology>
    </subcellularLocation>
</comment>
<dbReference type="Proteomes" id="UP001211044">
    <property type="component" value="Chromosome"/>
</dbReference>
<dbReference type="InterPro" id="IPR002585">
    <property type="entry name" value="Cyt-d_ubiquinol_oxidase_su_1"/>
</dbReference>
<dbReference type="GO" id="GO:0020037">
    <property type="term" value="F:heme binding"/>
    <property type="evidence" value="ECO:0007669"/>
    <property type="project" value="TreeGrafter"/>
</dbReference>
<keyword evidence="8 12" id="KW-0249">Electron transport</keyword>
<evidence type="ECO:0000256" key="12">
    <source>
        <dbReference type="PIRNR" id="PIRNR006446"/>
    </source>
</evidence>
<name>A0AB38XLV9_9ACTO</name>
<organism evidence="14 15">
    <name type="scientific">Winkia neuii subsp. anitrata</name>
    <dbReference type="NCBI Taxonomy" id="29318"/>
    <lineage>
        <taxon>Bacteria</taxon>
        <taxon>Bacillati</taxon>
        <taxon>Actinomycetota</taxon>
        <taxon>Actinomycetes</taxon>
        <taxon>Actinomycetales</taxon>
        <taxon>Actinomycetaceae</taxon>
        <taxon>Winkia</taxon>
    </lineage>
</organism>
<keyword evidence="7 12" id="KW-0479">Metal-binding</keyword>
<evidence type="ECO:0000256" key="1">
    <source>
        <dbReference type="ARBA" id="ARBA00004651"/>
    </source>
</evidence>
<feature type="transmembrane region" description="Helical" evidence="12">
    <location>
        <begin position="427"/>
        <end position="448"/>
    </location>
</feature>
<evidence type="ECO:0000256" key="5">
    <source>
        <dbReference type="ARBA" id="ARBA00022617"/>
    </source>
</evidence>
<evidence type="ECO:0000256" key="10">
    <source>
        <dbReference type="ARBA" id="ARBA00023004"/>
    </source>
</evidence>
<dbReference type="GO" id="GO:0016682">
    <property type="term" value="F:oxidoreductase activity, acting on diphenols and related substances as donors, oxygen as acceptor"/>
    <property type="evidence" value="ECO:0007669"/>
    <property type="project" value="TreeGrafter"/>
</dbReference>
<keyword evidence="10 12" id="KW-0408">Iron</keyword>
<feature type="compositionally biased region" description="Low complexity" evidence="13">
    <location>
        <begin position="239"/>
        <end position="251"/>
    </location>
</feature>
<evidence type="ECO:0000256" key="8">
    <source>
        <dbReference type="ARBA" id="ARBA00022982"/>
    </source>
</evidence>
<feature type="region of interest" description="Disordered" evidence="13">
    <location>
        <begin position="520"/>
        <end position="539"/>
    </location>
</feature>
<dbReference type="KEGG" id="wne:PIG85_06220"/>
<feature type="transmembrane region" description="Helical" evidence="12">
    <location>
        <begin position="278"/>
        <end position="299"/>
    </location>
</feature>
<dbReference type="GO" id="GO:0009055">
    <property type="term" value="F:electron transfer activity"/>
    <property type="evidence" value="ECO:0007669"/>
    <property type="project" value="UniProtKB-UniRule"/>
</dbReference>
<protein>
    <submittedName>
        <fullName evidence="14">Cytochrome ubiquinol oxidase subunit I</fullName>
    </submittedName>
</protein>
<dbReference type="GO" id="GO:0019646">
    <property type="term" value="P:aerobic electron transport chain"/>
    <property type="evidence" value="ECO:0007669"/>
    <property type="project" value="InterPro"/>
</dbReference>
<feature type="transmembrane region" description="Helical" evidence="12">
    <location>
        <begin position="190"/>
        <end position="217"/>
    </location>
</feature>
<evidence type="ECO:0000313" key="15">
    <source>
        <dbReference type="Proteomes" id="UP001211044"/>
    </source>
</evidence>
<feature type="transmembrane region" description="Helical" evidence="12">
    <location>
        <begin position="98"/>
        <end position="122"/>
    </location>
</feature>
<dbReference type="PANTHER" id="PTHR30365">
    <property type="entry name" value="CYTOCHROME D UBIQUINOL OXIDASE"/>
    <property type="match status" value="1"/>
</dbReference>
<keyword evidence="11 12" id="KW-0472">Membrane</keyword>
<dbReference type="GO" id="GO:0005886">
    <property type="term" value="C:plasma membrane"/>
    <property type="evidence" value="ECO:0007669"/>
    <property type="project" value="UniProtKB-SubCell"/>
</dbReference>
<feature type="region of interest" description="Disordered" evidence="13">
    <location>
        <begin position="239"/>
        <end position="261"/>
    </location>
</feature>
<reference evidence="14" key="1">
    <citation type="submission" date="2023-01" db="EMBL/GenBank/DDBJ databases">
        <title>Comparative Genomic Analysis of the Clinically-Derived Winkia Strain NY0527 Provides Evidence into the Taxonomic Reassignment of Winkia neuii and Characterizes Their Virulence Traits.</title>
        <authorList>
            <person name="Cai X."/>
            <person name="Peng Y."/>
            <person name="Li M."/>
            <person name="Qiu Y."/>
            <person name="Wang Y."/>
            <person name="Xu L."/>
            <person name="Hou Q."/>
        </authorList>
    </citation>
    <scope>NUCLEOTIDE SEQUENCE</scope>
    <source>
        <strain evidence="14">NY0527</strain>
    </source>
</reference>
<keyword evidence="9 12" id="KW-1133">Transmembrane helix</keyword>
<evidence type="ECO:0000256" key="4">
    <source>
        <dbReference type="ARBA" id="ARBA00022475"/>
    </source>
</evidence>
<evidence type="ECO:0000256" key="2">
    <source>
        <dbReference type="ARBA" id="ARBA00009819"/>
    </source>
</evidence>
<feature type="transmembrane region" description="Helical" evidence="12">
    <location>
        <begin position="60"/>
        <end position="78"/>
    </location>
</feature>
<sequence>MSVAPTALDALTLARWQFGITTVYHFILVPLTIGLSLFVACMQTMWVRTGKDYWLKATRLFGKLFLINFALGVSTGIVQEFQFGMNWSEYSRYVGDIFGAPLAVEALLSFFLESTFIGLWIFGWGRLSKKAHTAMIWLAALGVNTSALWIIGANSWMQHPVGAVFNPETGRAELDGTSGFLKVVFNPTLWLAWVHVLTTSWLLSAGLIAGVAMWWMVRTARTGATTSAAVTEVEAAKTTGATTTGSSVAGTNSSEVHPAAGDGRSEALAESKNIWHPIVRFGLMLMLISGILTAITGHAEGVHMVAEQPTKMAAAEAICSTQSHAPFTIAAFGNECGKDGKGITHIGEIPSIASILSGNTPSTEVQGMNNLNEAYAGDYGVDKVTPPVMATFWSFRAMIGFGLLSVLFAIIGLYATRKGKVTTSTALSKFGLAMMPMPLLGIAFGWIFTEIGRQPFVVFPNNLADPVGQVWMLTQYGVSGAVPAVQVLLTMILFTVLYGALGVVWFLLMVRYAKEGVHTPKESEEHAEHADDKSLSFAY</sequence>
<evidence type="ECO:0000256" key="11">
    <source>
        <dbReference type="ARBA" id="ARBA00023136"/>
    </source>
</evidence>
<dbReference type="GO" id="GO:0046872">
    <property type="term" value="F:metal ion binding"/>
    <property type="evidence" value="ECO:0007669"/>
    <property type="project" value="UniProtKB-UniRule"/>
</dbReference>
<gene>
    <name evidence="14" type="ORF">PIG85_06220</name>
</gene>
<evidence type="ECO:0000256" key="9">
    <source>
        <dbReference type="ARBA" id="ARBA00022989"/>
    </source>
</evidence>
<accession>A0AB38XLV9</accession>
<feature type="transmembrane region" description="Helical" evidence="12">
    <location>
        <begin position="23"/>
        <end position="48"/>
    </location>
</feature>
<dbReference type="PIRSF" id="PIRSF006446">
    <property type="entry name" value="Cyt_quinol_oxidase_1"/>
    <property type="match status" value="1"/>
</dbReference>
<keyword evidence="6 12" id="KW-0812">Transmembrane</keyword>
<evidence type="ECO:0000313" key="14">
    <source>
        <dbReference type="EMBL" id="WCE45263.1"/>
    </source>
</evidence>
<evidence type="ECO:0000256" key="7">
    <source>
        <dbReference type="ARBA" id="ARBA00022723"/>
    </source>
</evidence>
<evidence type="ECO:0000256" key="6">
    <source>
        <dbReference type="ARBA" id="ARBA00022692"/>
    </source>
</evidence>
<dbReference type="GO" id="GO:0070069">
    <property type="term" value="C:cytochrome complex"/>
    <property type="evidence" value="ECO:0007669"/>
    <property type="project" value="UniProtKB-UniRule"/>
</dbReference>
<keyword evidence="4 12" id="KW-1003">Cell membrane</keyword>
<dbReference type="AlphaFoldDB" id="A0AB38XLV9"/>
<evidence type="ECO:0000256" key="13">
    <source>
        <dbReference type="SAM" id="MobiDB-lite"/>
    </source>
</evidence>
<feature type="transmembrane region" description="Helical" evidence="12">
    <location>
        <begin position="487"/>
        <end position="508"/>
    </location>
</feature>
<proteinExistence type="inferred from homology"/>
<dbReference type="PANTHER" id="PTHR30365:SF15">
    <property type="entry name" value="CYTOCHROME BD UBIQUINOL OXIDASE SUBUNIT 1"/>
    <property type="match status" value="1"/>
</dbReference>